<dbReference type="InParanoid" id="A0A2G4YVS4"/>
<keyword evidence="7" id="KW-0812">Transmembrane</keyword>
<protein>
    <submittedName>
        <fullName evidence="8">S1/P1 Nuclease</fullName>
    </submittedName>
</protein>
<keyword evidence="7" id="KW-1133">Transmembrane helix</keyword>
<dbReference type="EMBL" id="PDEM01000009">
    <property type="protein sequence ID" value="PHZ85546.1"/>
    <property type="molecule type" value="Genomic_DNA"/>
</dbReference>
<dbReference type="Pfam" id="PF02265">
    <property type="entry name" value="S1-P1_nuclease"/>
    <property type="match status" value="1"/>
</dbReference>
<dbReference type="GO" id="GO:0004519">
    <property type="term" value="F:endonuclease activity"/>
    <property type="evidence" value="ECO:0007669"/>
    <property type="project" value="UniProtKB-KW"/>
</dbReference>
<keyword evidence="9" id="KW-1185">Reference proteome</keyword>
<evidence type="ECO:0000313" key="9">
    <source>
        <dbReference type="Proteomes" id="UP000229730"/>
    </source>
</evidence>
<name>A0A2G4YVS4_9PROT</name>
<dbReference type="AlphaFoldDB" id="A0A2G4YVS4"/>
<keyword evidence="3" id="KW-0255">Endonuclease</keyword>
<keyword evidence="7" id="KW-0472">Membrane</keyword>
<dbReference type="GO" id="GO:0006308">
    <property type="term" value="P:DNA catabolic process"/>
    <property type="evidence" value="ECO:0007669"/>
    <property type="project" value="InterPro"/>
</dbReference>
<evidence type="ECO:0000313" key="8">
    <source>
        <dbReference type="EMBL" id="PHZ85546.1"/>
    </source>
</evidence>
<dbReference type="Proteomes" id="UP000229730">
    <property type="component" value="Unassembled WGS sequence"/>
</dbReference>
<dbReference type="PANTHER" id="PTHR33146:SF26">
    <property type="entry name" value="ENDONUCLEASE 4"/>
    <property type="match status" value="1"/>
</dbReference>
<dbReference type="GO" id="GO:0046872">
    <property type="term" value="F:metal ion binding"/>
    <property type="evidence" value="ECO:0007669"/>
    <property type="project" value="UniProtKB-KW"/>
</dbReference>
<comment type="caution">
    <text evidence="8">The sequence shown here is derived from an EMBL/GenBank/DDBJ whole genome shotgun (WGS) entry which is preliminary data.</text>
</comment>
<evidence type="ECO:0000256" key="6">
    <source>
        <dbReference type="ARBA" id="ARBA00023180"/>
    </source>
</evidence>
<keyword evidence="4" id="KW-0378">Hydrolase</keyword>
<sequence length="298" mass="33758">MSSRKAHKPRLAAMNATSCCAVNILWNWPLANQTFTQETIMRKFLSLVMIFTLSGIPSALAYEKTGHRVVGELAERHLTDAARAGVKAILGNASLAEVANWADEMKSNPDDYWRKANVFHYINVPAGQTFENTPRNPEGDVLSAYEEFVATLKSKNATLAEKQHALKFLVHIVGDMHQPLHYGHAEDHGGNRVKVMWFEEVTDLHSTWDIHLVDKEKLSFTEWSNFLDKASPDEIVAYQSATPLDWVHEGLKLRDEVYQVGDRNFSWGYVYKYRPVIRQQLLKGGMRLAGTLNAIFAE</sequence>
<dbReference type="GO" id="GO:0003676">
    <property type="term" value="F:nucleic acid binding"/>
    <property type="evidence" value="ECO:0007669"/>
    <property type="project" value="InterPro"/>
</dbReference>
<feature type="transmembrane region" description="Helical" evidence="7">
    <location>
        <begin position="43"/>
        <end position="62"/>
    </location>
</feature>
<reference evidence="8 9" key="1">
    <citation type="submission" date="2017-10" db="EMBL/GenBank/DDBJ databases">
        <title>Frigbacter circumglobatus gen. nov. sp. nov., isolated from sediment cultured in situ.</title>
        <authorList>
            <person name="Zhao Z."/>
        </authorList>
    </citation>
    <scope>NUCLEOTIDE SEQUENCE [LARGE SCALE GENOMIC DNA]</scope>
    <source>
        <strain evidence="8 9">ZYL</strain>
    </source>
</reference>
<evidence type="ECO:0000256" key="2">
    <source>
        <dbReference type="ARBA" id="ARBA00022723"/>
    </source>
</evidence>
<dbReference type="InterPro" id="IPR008947">
    <property type="entry name" value="PLipase_C/P1_nuclease_dom_sf"/>
</dbReference>
<dbReference type="SUPFAM" id="SSF48537">
    <property type="entry name" value="Phospholipase C/P1 nuclease"/>
    <property type="match status" value="1"/>
</dbReference>
<accession>A0A2G4YVS4</accession>
<evidence type="ECO:0000256" key="1">
    <source>
        <dbReference type="ARBA" id="ARBA00022722"/>
    </source>
</evidence>
<organism evidence="8 9">
    <name type="scientific">Paremcibacter congregatus</name>
    <dbReference type="NCBI Taxonomy" id="2043170"/>
    <lineage>
        <taxon>Bacteria</taxon>
        <taxon>Pseudomonadati</taxon>
        <taxon>Pseudomonadota</taxon>
        <taxon>Alphaproteobacteria</taxon>
        <taxon>Emcibacterales</taxon>
        <taxon>Emcibacteraceae</taxon>
        <taxon>Paremcibacter</taxon>
    </lineage>
</organism>
<keyword evidence="1" id="KW-0540">Nuclease</keyword>
<keyword evidence="6" id="KW-0325">Glycoprotein</keyword>
<proteinExistence type="predicted"/>
<dbReference type="OrthoDB" id="267579at2"/>
<evidence type="ECO:0000256" key="3">
    <source>
        <dbReference type="ARBA" id="ARBA00022759"/>
    </source>
</evidence>
<keyword evidence="2" id="KW-0479">Metal-binding</keyword>
<dbReference type="PANTHER" id="PTHR33146">
    <property type="entry name" value="ENDONUCLEASE 4"/>
    <property type="match status" value="1"/>
</dbReference>
<evidence type="ECO:0000256" key="7">
    <source>
        <dbReference type="SAM" id="Phobius"/>
    </source>
</evidence>
<dbReference type="InterPro" id="IPR003154">
    <property type="entry name" value="S1/P1nuclease"/>
</dbReference>
<evidence type="ECO:0000256" key="5">
    <source>
        <dbReference type="ARBA" id="ARBA00023157"/>
    </source>
</evidence>
<keyword evidence="5" id="KW-1015">Disulfide bond</keyword>
<dbReference type="GO" id="GO:0016788">
    <property type="term" value="F:hydrolase activity, acting on ester bonds"/>
    <property type="evidence" value="ECO:0007669"/>
    <property type="project" value="InterPro"/>
</dbReference>
<dbReference type="Gene3D" id="1.10.575.10">
    <property type="entry name" value="P1 Nuclease"/>
    <property type="match status" value="1"/>
</dbReference>
<gene>
    <name evidence="8" type="ORF">CRD36_02300</name>
</gene>
<evidence type="ECO:0000256" key="4">
    <source>
        <dbReference type="ARBA" id="ARBA00022801"/>
    </source>
</evidence>
<dbReference type="CDD" id="cd11010">
    <property type="entry name" value="S1-P1_nuclease"/>
    <property type="match status" value="1"/>
</dbReference>